<gene>
    <name evidence="6" type="ORF">MNBD_ALPHA11-2030</name>
</gene>
<evidence type="ECO:0000256" key="3">
    <source>
        <dbReference type="ARBA" id="ARBA00022801"/>
    </source>
</evidence>
<comment type="similarity">
    <text evidence="1">Belongs to the dUTPase family.</text>
</comment>
<dbReference type="InterPro" id="IPR029054">
    <property type="entry name" value="dUTPase-like"/>
</dbReference>
<dbReference type="PANTHER" id="PTHR11241:SF0">
    <property type="entry name" value="DEOXYURIDINE 5'-TRIPHOSPHATE NUCLEOTIDOHYDROLASE"/>
    <property type="match status" value="1"/>
</dbReference>
<evidence type="ECO:0000256" key="4">
    <source>
        <dbReference type="ARBA" id="ARBA00023080"/>
    </source>
</evidence>
<organism evidence="6">
    <name type="scientific">hydrothermal vent metagenome</name>
    <dbReference type="NCBI Taxonomy" id="652676"/>
    <lineage>
        <taxon>unclassified sequences</taxon>
        <taxon>metagenomes</taxon>
        <taxon>ecological metagenomes</taxon>
    </lineage>
</organism>
<evidence type="ECO:0000313" key="6">
    <source>
        <dbReference type="EMBL" id="VAW15061.1"/>
    </source>
</evidence>
<dbReference type="CDD" id="cd07557">
    <property type="entry name" value="trimeric_dUTPase"/>
    <property type="match status" value="1"/>
</dbReference>
<evidence type="ECO:0000256" key="1">
    <source>
        <dbReference type="ARBA" id="ARBA00006581"/>
    </source>
</evidence>
<dbReference type="GO" id="GO:0000287">
    <property type="term" value="F:magnesium ion binding"/>
    <property type="evidence" value="ECO:0007669"/>
    <property type="project" value="InterPro"/>
</dbReference>
<evidence type="ECO:0000256" key="2">
    <source>
        <dbReference type="ARBA" id="ARBA00012379"/>
    </source>
</evidence>
<dbReference type="EC" id="3.6.1.23" evidence="2"/>
<dbReference type="HAMAP" id="MF_00116">
    <property type="entry name" value="dUTPase_bact"/>
    <property type="match status" value="1"/>
</dbReference>
<dbReference type="GO" id="GO:0046081">
    <property type="term" value="P:dUTP catabolic process"/>
    <property type="evidence" value="ECO:0007669"/>
    <property type="project" value="InterPro"/>
</dbReference>
<reference evidence="6" key="1">
    <citation type="submission" date="2018-06" db="EMBL/GenBank/DDBJ databases">
        <authorList>
            <person name="Zhirakovskaya E."/>
        </authorList>
    </citation>
    <scope>NUCLEOTIDE SEQUENCE</scope>
</reference>
<dbReference type="SUPFAM" id="SSF51283">
    <property type="entry name" value="dUTPase-like"/>
    <property type="match status" value="1"/>
</dbReference>
<feature type="domain" description="dUTPase-like" evidence="5">
    <location>
        <begin position="40"/>
        <end position="170"/>
    </location>
</feature>
<evidence type="ECO:0000259" key="5">
    <source>
        <dbReference type="Pfam" id="PF00692"/>
    </source>
</evidence>
<dbReference type="GO" id="GO:0006226">
    <property type="term" value="P:dUMP biosynthetic process"/>
    <property type="evidence" value="ECO:0007669"/>
    <property type="project" value="InterPro"/>
</dbReference>
<proteinExistence type="inferred from homology"/>
<dbReference type="NCBIfam" id="NF001862">
    <property type="entry name" value="PRK00601.1"/>
    <property type="match status" value="1"/>
</dbReference>
<dbReference type="GO" id="GO:0004170">
    <property type="term" value="F:dUTP diphosphatase activity"/>
    <property type="evidence" value="ECO:0007669"/>
    <property type="project" value="UniProtKB-EC"/>
</dbReference>
<dbReference type="InterPro" id="IPR008181">
    <property type="entry name" value="dUTPase"/>
</dbReference>
<dbReference type="NCBIfam" id="TIGR00576">
    <property type="entry name" value="dut"/>
    <property type="match status" value="1"/>
</dbReference>
<accession>A0A3B0T8M3</accession>
<dbReference type="EMBL" id="UOEQ01000060">
    <property type="protein sequence ID" value="VAW15061.1"/>
    <property type="molecule type" value="Genomic_DNA"/>
</dbReference>
<dbReference type="InterPro" id="IPR036157">
    <property type="entry name" value="dUTPase-like_sf"/>
</dbReference>
<protein>
    <recommendedName>
        <fullName evidence="2">dUTP diphosphatase</fullName>
        <ecNumber evidence="2">3.6.1.23</ecNumber>
    </recommendedName>
</protein>
<dbReference type="Gene3D" id="2.70.40.10">
    <property type="match status" value="1"/>
</dbReference>
<dbReference type="InterPro" id="IPR033704">
    <property type="entry name" value="dUTPase_trimeric"/>
</dbReference>
<dbReference type="Pfam" id="PF00692">
    <property type="entry name" value="dUTPase"/>
    <property type="match status" value="1"/>
</dbReference>
<sequence>MTNNSKANNCQENNCDENNCQENNYEAKIRWLEHGQGLKIQYQSEMAAGIDLVAAIGPDEDLIIAPGERVLIPGGFAMELAKGFEAQIRPRSGLALKHGISVLNSPGTIDGDYRGEIKVLLINMGQYDFHVKRGMRIAQMVIAQVSRVELVTVENLDNTTRASSGFGSTG</sequence>
<keyword evidence="3 6" id="KW-0378">Hydrolase</keyword>
<dbReference type="PANTHER" id="PTHR11241">
    <property type="entry name" value="DEOXYURIDINE 5'-TRIPHOSPHATE NUCLEOTIDOHYDROLASE"/>
    <property type="match status" value="1"/>
</dbReference>
<keyword evidence="4" id="KW-0546">Nucleotide metabolism</keyword>
<dbReference type="AlphaFoldDB" id="A0A3B0T8M3"/>
<name>A0A3B0T8M3_9ZZZZ</name>